<dbReference type="CDD" id="cd07035">
    <property type="entry name" value="TPP_PYR_POX_like"/>
    <property type="match status" value="1"/>
</dbReference>
<feature type="domain" description="Thiamine pyrophosphate enzyme TPP-binding" evidence="6">
    <location>
        <begin position="393"/>
        <end position="536"/>
    </location>
</feature>
<gene>
    <name evidence="8" type="ORF">VTL71DRAFT_10390</name>
</gene>
<keyword evidence="9" id="KW-1185">Reference proteome</keyword>
<reference evidence="8 9" key="1">
    <citation type="journal article" date="2024" name="Commun. Biol.">
        <title>Comparative genomic analysis of thermophilic fungi reveals convergent evolutionary adaptations and gene losses.</title>
        <authorList>
            <person name="Steindorff A.S."/>
            <person name="Aguilar-Pontes M.V."/>
            <person name="Robinson A.J."/>
            <person name="Andreopoulos B."/>
            <person name="LaButti K."/>
            <person name="Kuo A."/>
            <person name="Mondo S."/>
            <person name="Riley R."/>
            <person name="Otillar R."/>
            <person name="Haridas S."/>
            <person name="Lipzen A."/>
            <person name="Grimwood J."/>
            <person name="Schmutz J."/>
            <person name="Clum A."/>
            <person name="Reid I.D."/>
            <person name="Moisan M.C."/>
            <person name="Butler G."/>
            <person name="Nguyen T.T.M."/>
            <person name="Dewar K."/>
            <person name="Conant G."/>
            <person name="Drula E."/>
            <person name="Henrissat B."/>
            <person name="Hansel C."/>
            <person name="Singer S."/>
            <person name="Hutchinson M.I."/>
            <person name="de Vries R.P."/>
            <person name="Natvig D.O."/>
            <person name="Powell A.J."/>
            <person name="Tsang A."/>
            <person name="Grigoriev I.V."/>
        </authorList>
    </citation>
    <scope>NUCLEOTIDE SEQUENCE [LARGE SCALE GENOMIC DNA]</scope>
    <source>
        <strain evidence="8 9">CBS 494.80</strain>
    </source>
</reference>
<feature type="region of interest" description="Disordered" evidence="4">
    <location>
        <begin position="108"/>
        <end position="127"/>
    </location>
</feature>
<dbReference type="InterPro" id="IPR029035">
    <property type="entry name" value="DHS-like_NAD/FAD-binding_dom"/>
</dbReference>
<feature type="domain" description="Thiamine pyrophosphate enzyme central" evidence="5">
    <location>
        <begin position="216"/>
        <end position="340"/>
    </location>
</feature>
<name>A0ABR4CV58_9HELO</name>
<evidence type="ECO:0000259" key="5">
    <source>
        <dbReference type="Pfam" id="PF00205"/>
    </source>
</evidence>
<evidence type="ECO:0000256" key="4">
    <source>
        <dbReference type="SAM" id="MobiDB-lite"/>
    </source>
</evidence>
<dbReference type="Pfam" id="PF02776">
    <property type="entry name" value="TPP_enzyme_N"/>
    <property type="match status" value="1"/>
</dbReference>
<proteinExistence type="inferred from homology"/>
<evidence type="ECO:0000256" key="1">
    <source>
        <dbReference type="ARBA" id="ARBA00007812"/>
    </source>
</evidence>
<dbReference type="PANTHER" id="PTHR18968">
    <property type="entry name" value="THIAMINE PYROPHOSPHATE ENZYMES"/>
    <property type="match status" value="1"/>
</dbReference>
<organism evidence="8 9">
    <name type="scientific">Oculimacula yallundae</name>
    <dbReference type="NCBI Taxonomy" id="86028"/>
    <lineage>
        <taxon>Eukaryota</taxon>
        <taxon>Fungi</taxon>
        <taxon>Dikarya</taxon>
        <taxon>Ascomycota</taxon>
        <taxon>Pezizomycotina</taxon>
        <taxon>Leotiomycetes</taxon>
        <taxon>Helotiales</taxon>
        <taxon>Ploettnerulaceae</taxon>
        <taxon>Oculimacula</taxon>
    </lineage>
</organism>
<accession>A0ABR4CV58</accession>
<dbReference type="InterPro" id="IPR045229">
    <property type="entry name" value="TPP_enz"/>
</dbReference>
<dbReference type="Pfam" id="PF00205">
    <property type="entry name" value="TPP_enzyme_M"/>
    <property type="match status" value="1"/>
</dbReference>
<dbReference type="InterPro" id="IPR012001">
    <property type="entry name" value="Thiamin_PyroP_enz_TPP-bd_dom"/>
</dbReference>
<dbReference type="InterPro" id="IPR012000">
    <property type="entry name" value="Thiamin_PyroP_enz_cen_dom"/>
</dbReference>
<evidence type="ECO:0000313" key="9">
    <source>
        <dbReference type="Proteomes" id="UP001595075"/>
    </source>
</evidence>
<feature type="domain" description="Thiamine pyrophosphate enzyme N-terminal TPP-binding" evidence="7">
    <location>
        <begin position="4"/>
        <end position="107"/>
    </location>
</feature>
<dbReference type="EMBL" id="JAZHXI010000003">
    <property type="protein sequence ID" value="KAL2073066.1"/>
    <property type="molecule type" value="Genomic_DNA"/>
</dbReference>
<evidence type="ECO:0000259" key="7">
    <source>
        <dbReference type="Pfam" id="PF02776"/>
    </source>
</evidence>
<comment type="caution">
    <text evidence="8">The sequence shown here is derived from an EMBL/GenBank/DDBJ whole genome shotgun (WGS) entry which is preliminary data.</text>
</comment>
<dbReference type="Gene3D" id="3.40.50.1220">
    <property type="entry name" value="TPP-binding domain"/>
    <property type="match status" value="1"/>
</dbReference>
<evidence type="ECO:0008006" key="10">
    <source>
        <dbReference type="Google" id="ProtNLM"/>
    </source>
</evidence>
<keyword evidence="2 3" id="KW-0786">Thiamine pyrophosphate</keyword>
<dbReference type="SUPFAM" id="SSF52467">
    <property type="entry name" value="DHS-like NAD/FAD-binding domain"/>
    <property type="match status" value="1"/>
</dbReference>
<dbReference type="Proteomes" id="UP001595075">
    <property type="component" value="Unassembled WGS sequence"/>
</dbReference>
<dbReference type="SUPFAM" id="SSF52518">
    <property type="entry name" value="Thiamin diphosphate-binding fold (THDP-binding)"/>
    <property type="match status" value="2"/>
</dbReference>
<dbReference type="InterPro" id="IPR011766">
    <property type="entry name" value="TPP_enzyme_TPP-bd"/>
</dbReference>
<evidence type="ECO:0000256" key="3">
    <source>
        <dbReference type="RuleBase" id="RU362132"/>
    </source>
</evidence>
<comment type="similarity">
    <text evidence="1 3">Belongs to the TPP enzyme family.</text>
</comment>
<sequence>MATNFAEDVTNSLIDAGCDKAFGLSGGYISGIWKALDDSQISVYHFRHETGAVFAAMEHSLHTEKITVVFTTCGPGITNSITGLRSARADGARVVFISALTTLTTDDESKRSIQETTPDTVERMTGPGINNPLSQSIVIRSAEDLRSLKRELSALQNSPIGGVIGVFFAPEVQKWKVQSTSGISIDSNVITLENREPLEETKISDYADILESRLQSGRFILWIGYGARRSAEKLLQLADRYHTPVVSTPRGKGIFPENHPLYRGVTGVGGTIGSTDLVEKPPHGVIVLGTSLAEFSSFHIQLAWTETEIICISLKPDEMRRNLPPNALVLEADINKLLQHMTNSLPQVSRSQHPPPTIPWKEAAQPNQIHPQTVMSVVQEVVINQHNLPVFVDIGNSLCWATHHLRFTHSGKYRVSVNFASMGHACCGAVGLASSGMTAVAIVGDGAMLMQSEVSSAVQYGFAVIWLVMNDARYNMCYQGPRAWGQVAPDCNIPEVDFAMYAKALGCQGRVARTGEELKTVLEEAILCKKPFVVDVKIDPDAFAPSEGRAKSLQAVGKA</sequence>
<evidence type="ECO:0000256" key="2">
    <source>
        <dbReference type="ARBA" id="ARBA00023052"/>
    </source>
</evidence>
<dbReference type="InterPro" id="IPR029061">
    <property type="entry name" value="THDP-binding"/>
</dbReference>
<protein>
    <recommendedName>
        <fullName evidence="10">Pyruvate decarboxylase</fullName>
    </recommendedName>
</protein>
<dbReference type="PANTHER" id="PTHR18968:SF167">
    <property type="entry name" value="ACETOLACTATE SYNTHASE LARGE SUBUNIT ILVB2-RELATED"/>
    <property type="match status" value="1"/>
</dbReference>
<dbReference type="CDD" id="cd00568">
    <property type="entry name" value="TPP_enzymes"/>
    <property type="match status" value="1"/>
</dbReference>
<dbReference type="Gene3D" id="3.40.50.970">
    <property type="match status" value="2"/>
</dbReference>
<dbReference type="Pfam" id="PF02775">
    <property type="entry name" value="TPP_enzyme_C"/>
    <property type="match status" value="1"/>
</dbReference>
<evidence type="ECO:0000313" key="8">
    <source>
        <dbReference type="EMBL" id="KAL2073066.1"/>
    </source>
</evidence>
<evidence type="ECO:0000259" key="6">
    <source>
        <dbReference type="Pfam" id="PF02775"/>
    </source>
</evidence>